<dbReference type="GO" id="GO:0006465">
    <property type="term" value="P:signal peptide processing"/>
    <property type="evidence" value="ECO:0007669"/>
    <property type="project" value="TreeGrafter"/>
</dbReference>
<evidence type="ECO:0000256" key="3">
    <source>
        <dbReference type="SAM" id="Phobius"/>
    </source>
</evidence>
<keyword evidence="3" id="KW-0472">Membrane</keyword>
<proteinExistence type="inferred from homology"/>
<evidence type="ECO:0000256" key="1">
    <source>
        <dbReference type="ARBA" id="ARBA00005801"/>
    </source>
</evidence>
<evidence type="ECO:0000256" key="2">
    <source>
        <dbReference type="RuleBase" id="RU003793"/>
    </source>
</evidence>
<keyword evidence="3" id="KW-0812">Transmembrane</keyword>
<comment type="caution">
    <text evidence="5">The sequence shown here is derived from an EMBL/GenBank/DDBJ whole genome shotgun (WGS) entry which is preliminary data.</text>
</comment>
<evidence type="ECO:0000313" key="5">
    <source>
        <dbReference type="EMBL" id="HIU51051.1"/>
    </source>
</evidence>
<dbReference type="InterPro" id="IPR050882">
    <property type="entry name" value="Prepilin_peptidase/N-MTase"/>
</dbReference>
<feature type="transmembrane region" description="Helical" evidence="3">
    <location>
        <begin position="55"/>
        <end position="78"/>
    </location>
</feature>
<feature type="transmembrane region" description="Helical" evidence="3">
    <location>
        <begin position="107"/>
        <end position="126"/>
    </location>
</feature>
<evidence type="ECO:0000259" key="4">
    <source>
        <dbReference type="Pfam" id="PF01478"/>
    </source>
</evidence>
<dbReference type="PRINTS" id="PR00864">
    <property type="entry name" value="PREPILNPTASE"/>
</dbReference>
<reference evidence="5" key="2">
    <citation type="journal article" date="2021" name="PeerJ">
        <title>Extensive microbial diversity within the chicken gut microbiome revealed by metagenomics and culture.</title>
        <authorList>
            <person name="Gilroy R."/>
            <person name="Ravi A."/>
            <person name="Getino M."/>
            <person name="Pursley I."/>
            <person name="Horton D.L."/>
            <person name="Alikhan N.F."/>
            <person name="Baker D."/>
            <person name="Gharbi K."/>
            <person name="Hall N."/>
            <person name="Watson M."/>
            <person name="Adriaenssens E.M."/>
            <person name="Foster-Nyarko E."/>
            <person name="Jarju S."/>
            <person name="Secka A."/>
            <person name="Antonio M."/>
            <person name="Oren A."/>
            <person name="Chaudhuri R.R."/>
            <person name="La Ragione R."/>
            <person name="Hildebrand F."/>
            <person name="Pallen M.J."/>
        </authorList>
    </citation>
    <scope>NUCLEOTIDE SEQUENCE</scope>
    <source>
        <strain evidence="5">CHK195-15760</strain>
    </source>
</reference>
<feature type="transmembrane region" description="Helical" evidence="3">
    <location>
        <begin position="84"/>
        <end position="100"/>
    </location>
</feature>
<feature type="transmembrane region" description="Helical" evidence="3">
    <location>
        <begin position="171"/>
        <end position="204"/>
    </location>
</feature>
<dbReference type="AlphaFoldDB" id="A0A9D1S8P3"/>
<dbReference type="EMBL" id="DVNH01000003">
    <property type="protein sequence ID" value="HIU51051.1"/>
    <property type="molecule type" value="Genomic_DNA"/>
</dbReference>
<dbReference type="InterPro" id="IPR014032">
    <property type="entry name" value="Peptidase_A24A_bac"/>
</dbReference>
<keyword evidence="3" id="KW-1133">Transmembrane helix</keyword>
<protein>
    <submittedName>
        <fullName evidence="5">Prepilin peptidase</fullName>
    </submittedName>
</protein>
<feature type="transmembrane region" description="Helical" evidence="3">
    <location>
        <begin position="138"/>
        <end position="159"/>
    </location>
</feature>
<name>A0A9D1S8P3_9FIRM</name>
<accession>A0A9D1S8P3</accession>
<feature type="transmembrane region" description="Helical" evidence="3">
    <location>
        <begin position="216"/>
        <end position="240"/>
    </location>
</feature>
<reference evidence="5" key="1">
    <citation type="submission" date="2020-10" db="EMBL/GenBank/DDBJ databases">
        <authorList>
            <person name="Gilroy R."/>
        </authorList>
    </citation>
    <scope>NUCLEOTIDE SEQUENCE</scope>
    <source>
        <strain evidence="5">CHK195-15760</strain>
    </source>
</reference>
<feature type="domain" description="Prepilin type IV endopeptidase peptidase" evidence="4">
    <location>
        <begin position="88"/>
        <end position="200"/>
    </location>
</feature>
<evidence type="ECO:0000313" key="6">
    <source>
        <dbReference type="Proteomes" id="UP000824093"/>
    </source>
</evidence>
<dbReference type="InterPro" id="IPR000045">
    <property type="entry name" value="Prepilin_IV_endopep_pep"/>
</dbReference>
<organism evidence="5 6">
    <name type="scientific">Candidatus Merdicola faecigallinarum</name>
    <dbReference type="NCBI Taxonomy" id="2840862"/>
    <lineage>
        <taxon>Bacteria</taxon>
        <taxon>Bacillati</taxon>
        <taxon>Bacillota</taxon>
        <taxon>Clostridia</taxon>
        <taxon>Candidatus Merdicola</taxon>
    </lineage>
</organism>
<dbReference type="GO" id="GO:0005886">
    <property type="term" value="C:plasma membrane"/>
    <property type="evidence" value="ECO:0007669"/>
    <property type="project" value="TreeGrafter"/>
</dbReference>
<sequence length="250" mass="28187">MYFNDVHILYYVLIGIIGLLVGQFIDWCNKRLPEGKKVFSKEIAKEYKETFKPNYLLMFVTSFIYIMLLYHCGLQQGIIENLDLIQYLILTPLLLSVMIIDHKKQIIPNRLVLTIFEIGLLFAFIYGISDINIAMTKILGMVVGAGIFLIITLSGGLIYEKDSMGFGDIKLIGALGLYFGSSSIITISIMSFLIGAIVSIFLIIIRKRKVNEYIAFGTFIALSSFISMFVPFGTILIILLKIFTLGLYKA</sequence>
<dbReference type="PANTHER" id="PTHR30487:SF0">
    <property type="entry name" value="PREPILIN LEADER PEPTIDASE_N-METHYLTRANSFERASE-RELATED"/>
    <property type="match status" value="1"/>
</dbReference>
<gene>
    <name evidence="5" type="ORF">IAB70_00235</name>
</gene>
<dbReference type="GO" id="GO:0004190">
    <property type="term" value="F:aspartic-type endopeptidase activity"/>
    <property type="evidence" value="ECO:0007669"/>
    <property type="project" value="InterPro"/>
</dbReference>
<dbReference type="PANTHER" id="PTHR30487">
    <property type="entry name" value="TYPE 4 PREPILIN-LIKE PROTEINS LEADER PEPTIDE-PROCESSING ENZYME"/>
    <property type="match status" value="1"/>
</dbReference>
<comment type="similarity">
    <text evidence="1 2">Belongs to the peptidase A24 family.</text>
</comment>
<dbReference type="Pfam" id="PF01478">
    <property type="entry name" value="Peptidase_A24"/>
    <property type="match status" value="1"/>
</dbReference>
<feature type="transmembrane region" description="Helical" evidence="3">
    <location>
        <begin position="6"/>
        <end position="27"/>
    </location>
</feature>
<dbReference type="Gene3D" id="1.20.120.1220">
    <property type="match status" value="1"/>
</dbReference>
<dbReference type="Proteomes" id="UP000824093">
    <property type="component" value="Unassembled WGS sequence"/>
</dbReference>